<dbReference type="AlphaFoldDB" id="A0A0F4G834"/>
<organism evidence="1 2">
    <name type="scientific">Zymoseptoria brevis</name>
    <dbReference type="NCBI Taxonomy" id="1047168"/>
    <lineage>
        <taxon>Eukaryota</taxon>
        <taxon>Fungi</taxon>
        <taxon>Dikarya</taxon>
        <taxon>Ascomycota</taxon>
        <taxon>Pezizomycotina</taxon>
        <taxon>Dothideomycetes</taxon>
        <taxon>Dothideomycetidae</taxon>
        <taxon>Mycosphaerellales</taxon>
        <taxon>Mycosphaerellaceae</taxon>
        <taxon>Zymoseptoria</taxon>
    </lineage>
</organism>
<comment type="caution">
    <text evidence="1">The sequence shown here is derived from an EMBL/GenBank/DDBJ whole genome shotgun (WGS) entry which is preliminary data.</text>
</comment>
<evidence type="ECO:0000313" key="2">
    <source>
        <dbReference type="Proteomes" id="UP000033647"/>
    </source>
</evidence>
<accession>A0A0F4G834</accession>
<gene>
    <name evidence="1" type="ORF">TI39_contig4296g00010</name>
</gene>
<reference evidence="1 2" key="1">
    <citation type="submission" date="2015-03" db="EMBL/GenBank/DDBJ databases">
        <title>RNA-seq based gene annotation and comparative genomics of four Zymoseptoria species reveal species-specific pathogenicity related genes and transposable element activity.</title>
        <authorList>
            <person name="Grandaubert J."/>
            <person name="Bhattacharyya A."/>
            <person name="Stukenbrock E.H."/>
        </authorList>
    </citation>
    <scope>NUCLEOTIDE SEQUENCE [LARGE SCALE GENOMIC DNA]</scope>
    <source>
        <strain evidence="1 2">Zb18110</strain>
    </source>
</reference>
<protein>
    <submittedName>
        <fullName evidence="1">Uncharacterized protein</fullName>
    </submittedName>
</protein>
<proteinExistence type="predicted"/>
<dbReference type="Proteomes" id="UP000033647">
    <property type="component" value="Unassembled WGS sequence"/>
</dbReference>
<evidence type="ECO:0000313" key="1">
    <source>
        <dbReference type="EMBL" id="KJX93543.1"/>
    </source>
</evidence>
<dbReference type="OrthoDB" id="3640584at2759"/>
<keyword evidence="2" id="KW-1185">Reference proteome</keyword>
<sequence>MMRTRFGGPVEGRRSAKSTSQLNYDRCSLKELTKFAADRGLAVTPSSASRSRRHASPLKRDYVKALQQADICRTYQFHDLPPEMKNLIYEELLVLQDSYTCFPQILGTCRQNFKEGSNILYGDNEIGITLLPFRSVVHGKEYEGIENHPATFDWPEWITRVQHLRITFPELRDFYKPVYRARRNESLPTSWFSAVANEILSNLYYFLAPDHRLRSLRLNTLQVSFERIMAEAPTAAYLPRLLGPVVLEYERHREQSIPLDATVPVVTIVNIEPGSTVEQGHSPMWKFRTNAAWTTMINLIDVCRRNLDDNHILAPVTQEIVNEFMKLTKIREIELGDHINDDYMSTIERHAHDIWQKRVLLEELEPIVRRKRLCLGFGHFDQAELSNDTFATAMTDFVKAQIDVAAADAETTRDLVRGHEKHDRPWAFPGDEVLGHEHGWCRA</sequence>
<dbReference type="EMBL" id="LAFY01004255">
    <property type="protein sequence ID" value="KJX93543.1"/>
    <property type="molecule type" value="Genomic_DNA"/>
</dbReference>
<name>A0A0F4G834_9PEZI</name>